<accession>A0A1Q3C839</accession>
<dbReference type="OrthoDB" id="2143914at2759"/>
<dbReference type="GO" id="GO:0005634">
    <property type="term" value="C:nucleus"/>
    <property type="evidence" value="ECO:0007669"/>
    <property type="project" value="UniProtKB-SubCell"/>
</dbReference>
<evidence type="ECO:0000259" key="9">
    <source>
        <dbReference type="PROSITE" id="PS51294"/>
    </source>
</evidence>
<dbReference type="PANTHER" id="PTHR47995">
    <property type="entry name" value="TRANSCRIPTION FACTOR MYB33-RELATED"/>
    <property type="match status" value="1"/>
</dbReference>
<dbReference type="CDD" id="cd00167">
    <property type="entry name" value="SANT"/>
    <property type="match status" value="2"/>
</dbReference>
<reference evidence="11" key="1">
    <citation type="submission" date="2016-04" db="EMBL/GenBank/DDBJ databases">
        <title>Cephalotus genome sequencing.</title>
        <authorList>
            <person name="Fukushima K."/>
            <person name="Hasebe M."/>
            <person name="Fang X."/>
        </authorList>
    </citation>
    <scope>NUCLEOTIDE SEQUENCE [LARGE SCALE GENOMIC DNA]</scope>
    <source>
        <strain evidence="11">cv. St1</strain>
    </source>
</reference>
<comment type="subcellular location">
    <subcellularLocation>
        <location evidence="1">Nucleus</location>
    </subcellularLocation>
</comment>
<feature type="domain" description="HTH myb-type" evidence="9">
    <location>
        <begin position="88"/>
        <end position="142"/>
    </location>
</feature>
<dbReference type="InterPro" id="IPR009057">
    <property type="entry name" value="Homeodomain-like_sf"/>
</dbReference>
<comment type="caution">
    <text evidence="10">The sequence shown here is derived from an EMBL/GenBank/DDBJ whole genome shotgun (WGS) entry which is preliminary data.</text>
</comment>
<dbReference type="FunFam" id="1.10.10.60:FF:000119">
    <property type="entry name" value="Transcription factor GAMYB"/>
    <property type="match status" value="1"/>
</dbReference>
<dbReference type="PROSITE" id="PS51294">
    <property type="entry name" value="HTH_MYB"/>
    <property type="match status" value="2"/>
</dbReference>
<dbReference type="GO" id="GO:0003677">
    <property type="term" value="F:DNA binding"/>
    <property type="evidence" value="ECO:0007669"/>
    <property type="project" value="UniProtKB-KW"/>
</dbReference>
<dbReference type="AlphaFoldDB" id="A0A1Q3C839"/>
<evidence type="ECO:0000313" key="10">
    <source>
        <dbReference type="EMBL" id="GAV76435.1"/>
    </source>
</evidence>
<dbReference type="PANTHER" id="PTHR47995:SF34">
    <property type="entry name" value="TRANSCRIPTION FACTOR GAMYB-LIKE"/>
    <property type="match status" value="1"/>
</dbReference>
<evidence type="ECO:0000256" key="4">
    <source>
        <dbReference type="ARBA" id="ARBA00023125"/>
    </source>
</evidence>
<dbReference type="FunCoup" id="A0A1Q3C839">
    <property type="interactions" value="842"/>
</dbReference>
<evidence type="ECO:0000313" key="11">
    <source>
        <dbReference type="Proteomes" id="UP000187406"/>
    </source>
</evidence>
<dbReference type="Pfam" id="PF00249">
    <property type="entry name" value="Myb_DNA-binding"/>
    <property type="match status" value="2"/>
</dbReference>
<feature type="domain" description="Myb-like" evidence="8">
    <location>
        <begin position="88"/>
        <end position="138"/>
    </location>
</feature>
<feature type="domain" description="Myb-like" evidence="8">
    <location>
        <begin position="35"/>
        <end position="87"/>
    </location>
</feature>
<keyword evidence="2" id="KW-0677">Repeat</keyword>
<evidence type="ECO:0000256" key="6">
    <source>
        <dbReference type="ARBA" id="ARBA00023163"/>
    </source>
</evidence>
<evidence type="ECO:0000256" key="2">
    <source>
        <dbReference type="ARBA" id="ARBA00022737"/>
    </source>
</evidence>
<dbReference type="InterPro" id="IPR001005">
    <property type="entry name" value="SANT/Myb"/>
</dbReference>
<protein>
    <submittedName>
        <fullName evidence="10">Myb_DNA-binding domain-containing protein</fullName>
    </submittedName>
</protein>
<dbReference type="EMBL" id="BDDD01001489">
    <property type="protein sequence ID" value="GAV76435.1"/>
    <property type="molecule type" value="Genomic_DNA"/>
</dbReference>
<keyword evidence="3" id="KW-0805">Transcription regulation</keyword>
<dbReference type="GO" id="GO:0009653">
    <property type="term" value="P:anatomical structure morphogenesis"/>
    <property type="evidence" value="ECO:0007669"/>
    <property type="project" value="UniProtKB-ARBA"/>
</dbReference>
<keyword evidence="7" id="KW-0539">Nucleus</keyword>
<dbReference type="GO" id="GO:0048235">
    <property type="term" value="P:pollen sperm cell differentiation"/>
    <property type="evidence" value="ECO:0007669"/>
    <property type="project" value="UniProtKB-ARBA"/>
</dbReference>
<evidence type="ECO:0000256" key="5">
    <source>
        <dbReference type="ARBA" id="ARBA00023159"/>
    </source>
</evidence>
<evidence type="ECO:0000259" key="8">
    <source>
        <dbReference type="PROSITE" id="PS50090"/>
    </source>
</evidence>
<gene>
    <name evidence="10" type="ORF">CFOL_v3_19909</name>
</gene>
<organism evidence="10 11">
    <name type="scientific">Cephalotus follicularis</name>
    <name type="common">Albany pitcher plant</name>
    <dbReference type="NCBI Taxonomy" id="3775"/>
    <lineage>
        <taxon>Eukaryota</taxon>
        <taxon>Viridiplantae</taxon>
        <taxon>Streptophyta</taxon>
        <taxon>Embryophyta</taxon>
        <taxon>Tracheophyta</taxon>
        <taxon>Spermatophyta</taxon>
        <taxon>Magnoliopsida</taxon>
        <taxon>eudicotyledons</taxon>
        <taxon>Gunneridae</taxon>
        <taxon>Pentapetalae</taxon>
        <taxon>rosids</taxon>
        <taxon>fabids</taxon>
        <taxon>Oxalidales</taxon>
        <taxon>Cephalotaceae</taxon>
        <taxon>Cephalotus</taxon>
    </lineage>
</organism>
<evidence type="ECO:0000256" key="7">
    <source>
        <dbReference type="ARBA" id="ARBA00023242"/>
    </source>
</evidence>
<dbReference type="SUPFAM" id="SSF46689">
    <property type="entry name" value="Homeodomain-like"/>
    <property type="match status" value="1"/>
</dbReference>
<keyword evidence="5" id="KW-0010">Activator</keyword>
<dbReference type="GO" id="GO:0045893">
    <property type="term" value="P:positive regulation of DNA-templated transcription"/>
    <property type="evidence" value="ECO:0007669"/>
    <property type="project" value="UniProtKB-ARBA"/>
</dbReference>
<keyword evidence="11" id="KW-1185">Reference proteome</keyword>
<proteinExistence type="predicted"/>
<dbReference type="FunFam" id="1.10.10.60:FF:000001">
    <property type="entry name" value="MYB-related transcription factor"/>
    <property type="match status" value="1"/>
</dbReference>
<dbReference type="Gene3D" id="1.10.10.60">
    <property type="entry name" value="Homeodomain-like"/>
    <property type="match status" value="2"/>
</dbReference>
<keyword evidence="4 10" id="KW-0238">DNA-binding</keyword>
<dbReference type="PROSITE" id="PS50090">
    <property type="entry name" value="MYB_LIKE"/>
    <property type="match status" value="2"/>
</dbReference>
<dbReference type="GO" id="GO:0040008">
    <property type="term" value="P:regulation of growth"/>
    <property type="evidence" value="ECO:0007669"/>
    <property type="project" value="UniProtKB-ARBA"/>
</dbReference>
<dbReference type="InParanoid" id="A0A1Q3C839"/>
<feature type="domain" description="HTH myb-type" evidence="9">
    <location>
        <begin position="35"/>
        <end position="87"/>
    </location>
</feature>
<evidence type="ECO:0000256" key="3">
    <source>
        <dbReference type="ARBA" id="ARBA00023015"/>
    </source>
</evidence>
<dbReference type="InterPro" id="IPR017930">
    <property type="entry name" value="Myb_dom"/>
</dbReference>
<dbReference type="SMART" id="SM00717">
    <property type="entry name" value="SANT"/>
    <property type="match status" value="2"/>
</dbReference>
<evidence type="ECO:0000256" key="1">
    <source>
        <dbReference type="ARBA" id="ARBA00004123"/>
    </source>
</evidence>
<sequence length="512" mass="55889">MSSMINDSEGNKLLKGRRCLPLVEEASSGGNLGVNGPLKKGPWTSAEDAILMEYVNKHGEGNWNAVQKHSGLSRCGKSCRLRWANHLRPDLKKGAFTQEEERCIIELHAKMGNKWARMAAEMPGRTDNEIKNYWNTRIKRLQRAGLPIYPPDLCLQVINGSHVSQNMGSLPNGEPQGCDLLQLDNCEIPDVEFKNLELSRGFLSYSPAFLDIPSTSMLEHVVSSSHNYSFIFPTIHPPKRLRESGILLPLDGSAGVGPPAFNQYTDYDHEISQPLGLSSLCDSDLNTCGCLPLGVLWGSHALINGNSSSSEPLTGAMKLELPSLQYSETQQDSWGTPTSPLPSLESVDTLIQSPQTEQTQSDCLSPRSSGLLEAVLYESRTLKTSSKYSCQQTSYTSNVIGDDADCSTLNPCMAEWELLADPNSPLGNSAVSVFSECTPISGSSSDEPQLVETMLGCNIKPEVISPTSIQLEKKEFSSHLDFSKLNAPCVKEEHFPIDAIGALLGEDFSTGY</sequence>
<name>A0A1Q3C839_CEPFO</name>
<keyword evidence="6" id="KW-0804">Transcription</keyword>
<dbReference type="Proteomes" id="UP000187406">
    <property type="component" value="Unassembled WGS sequence"/>
</dbReference>